<protein>
    <submittedName>
        <fullName evidence="1">Uncharacterized protein</fullName>
    </submittedName>
</protein>
<dbReference type="EMBL" id="VTEV01000006">
    <property type="protein sequence ID" value="TYS67021.1"/>
    <property type="molecule type" value="Genomic_DNA"/>
</dbReference>
<name>A0A5D4SWI1_9BACI</name>
<organism evidence="1 2">
    <name type="scientific">Sutcliffiella horikoshii</name>
    <dbReference type="NCBI Taxonomy" id="79883"/>
    <lineage>
        <taxon>Bacteria</taxon>
        <taxon>Bacillati</taxon>
        <taxon>Bacillota</taxon>
        <taxon>Bacilli</taxon>
        <taxon>Bacillales</taxon>
        <taxon>Bacillaceae</taxon>
        <taxon>Sutcliffiella</taxon>
    </lineage>
</organism>
<dbReference type="Proteomes" id="UP000322524">
    <property type="component" value="Unassembled WGS sequence"/>
</dbReference>
<dbReference type="RefSeq" id="WP_148989163.1">
    <property type="nucleotide sequence ID" value="NZ_VTEV01000006.1"/>
</dbReference>
<gene>
    <name evidence="1" type="ORF">FZC76_15955</name>
</gene>
<accession>A0A5D4SWI1</accession>
<sequence>MSIKIKMNKNLEKEIMQKAKKIAEDKLRNSGVNRECPHCKKVITMKTGLNVCPYCKNKIDLQVNH</sequence>
<evidence type="ECO:0000313" key="2">
    <source>
        <dbReference type="Proteomes" id="UP000322524"/>
    </source>
</evidence>
<reference evidence="1 2" key="1">
    <citation type="submission" date="2019-08" db="EMBL/GenBank/DDBJ databases">
        <title>Bacillus genomes from the desert of Cuatro Cienegas, Coahuila.</title>
        <authorList>
            <person name="Olmedo-Alvarez G."/>
        </authorList>
    </citation>
    <scope>NUCLEOTIDE SEQUENCE [LARGE SCALE GENOMIC DNA]</scope>
    <source>
        <strain evidence="1 2">CH28_1T</strain>
    </source>
</reference>
<evidence type="ECO:0000313" key="1">
    <source>
        <dbReference type="EMBL" id="TYS67021.1"/>
    </source>
</evidence>
<proteinExistence type="predicted"/>
<dbReference type="AlphaFoldDB" id="A0A5D4SWI1"/>
<comment type="caution">
    <text evidence="1">The sequence shown here is derived from an EMBL/GenBank/DDBJ whole genome shotgun (WGS) entry which is preliminary data.</text>
</comment>